<dbReference type="Gene3D" id="3.40.33.10">
    <property type="entry name" value="CAP"/>
    <property type="match status" value="1"/>
</dbReference>
<evidence type="ECO:0000259" key="1">
    <source>
        <dbReference type="Pfam" id="PF00188"/>
    </source>
</evidence>
<reference evidence="3" key="1">
    <citation type="submission" date="2017-02" db="UniProtKB">
        <authorList>
            <consortium name="WormBaseParasite"/>
        </authorList>
    </citation>
    <scope>IDENTIFICATION</scope>
</reference>
<feature type="domain" description="SCP" evidence="1">
    <location>
        <begin position="2"/>
        <end position="103"/>
    </location>
</feature>
<dbReference type="SUPFAM" id="SSF55797">
    <property type="entry name" value="PR-1-like"/>
    <property type="match status" value="1"/>
</dbReference>
<accession>A0A0N4Z546</accession>
<dbReference type="InterPro" id="IPR014044">
    <property type="entry name" value="CAP_dom"/>
</dbReference>
<evidence type="ECO:0000313" key="3">
    <source>
        <dbReference type="WBParaSite" id="PTRK_0000214200.1"/>
    </source>
</evidence>
<name>A0A0N4Z546_PARTI</name>
<proteinExistence type="predicted"/>
<organism evidence="2 3">
    <name type="scientific">Parastrongyloides trichosuri</name>
    <name type="common">Possum-specific nematode worm</name>
    <dbReference type="NCBI Taxonomy" id="131310"/>
    <lineage>
        <taxon>Eukaryota</taxon>
        <taxon>Metazoa</taxon>
        <taxon>Ecdysozoa</taxon>
        <taxon>Nematoda</taxon>
        <taxon>Chromadorea</taxon>
        <taxon>Rhabditida</taxon>
        <taxon>Tylenchina</taxon>
        <taxon>Panagrolaimomorpha</taxon>
        <taxon>Strongyloidoidea</taxon>
        <taxon>Strongyloididae</taxon>
        <taxon>Parastrongyloides</taxon>
    </lineage>
</organism>
<protein>
    <submittedName>
        <fullName evidence="3">SCP domain-containing protein</fullName>
    </submittedName>
</protein>
<dbReference type="InterPro" id="IPR035940">
    <property type="entry name" value="CAP_sf"/>
</dbReference>
<sequence>MNEINKYRSWHNASNLTSNYQLAQDIKRVSYVFDKKNLTRYLYFDKDHLYMGNLQTKGFAKCIVYSWYKQKKYYNFNDPKLTYYNRNFAGIVYKNADKFGCGQFNRTDGIFLGCKIHMNSHFDDEFKENIQNTNTTFAKHLYDPNCSRILD</sequence>
<dbReference type="WBParaSite" id="PTRK_0000214200.1">
    <property type="protein sequence ID" value="PTRK_0000214200.1"/>
    <property type="gene ID" value="PTRK_0000214200"/>
</dbReference>
<dbReference type="Proteomes" id="UP000038045">
    <property type="component" value="Unplaced"/>
</dbReference>
<dbReference type="AlphaFoldDB" id="A0A0N4Z546"/>
<evidence type="ECO:0000313" key="2">
    <source>
        <dbReference type="Proteomes" id="UP000038045"/>
    </source>
</evidence>
<keyword evidence="2" id="KW-1185">Reference proteome</keyword>
<dbReference type="Pfam" id="PF00188">
    <property type="entry name" value="CAP"/>
    <property type="match status" value="1"/>
</dbReference>